<dbReference type="PRINTS" id="PR00344">
    <property type="entry name" value="BCTRLSENSOR"/>
</dbReference>
<keyword evidence="18" id="KW-1185">Reference proteome</keyword>
<dbReference type="Pfam" id="PF13493">
    <property type="entry name" value="DUF4118"/>
    <property type="match status" value="1"/>
</dbReference>
<dbReference type="Gene3D" id="3.40.50.300">
    <property type="entry name" value="P-loop containing nucleotide triphosphate hydrolases"/>
    <property type="match status" value="1"/>
</dbReference>
<evidence type="ECO:0000313" key="17">
    <source>
        <dbReference type="EMBL" id="RCK69627.1"/>
    </source>
</evidence>
<dbReference type="GO" id="GO:0005737">
    <property type="term" value="C:cytoplasm"/>
    <property type="evidence" value="ECO:0007669"/>
    <property type="project" value="UniProtKB-ARBA"/>
</dbReference>
<keyword evidence="6" id="KW-0808">Transferase</keyword>
<evidence type="ECO:0000256" key="5">
    <source>
        <dbReference type="ARBA" id="ARBA00022553"/>
    </source>
</evidence>
<sequence>MRRGTLRVYLGAAPGVGKTFAMLGEGHRRRERGTDVVVGFVETHGREHTAALTEGLEVVPRRRLTHRGATFEEMDLDAVLARRPAVALVDELAHTNVPGSRHTKRWEDVEELLAAGIDVITTVNVQHLESLNDVVAEITGVRQGETVPDQVVRRADQVELVDMAPQALRRRLAHGNVYAAEKIDAALDNYFRLGNLTALRELALLWVADRVDDALEAYRCEHDISTPWKTRERVVVALTGGAEGEALIRRGARITDRATGAELVALHVSVSDGLSDAAPDVLTRQRALVESLGGTWHTVVADDVAATVLSFARQVNATQIVLGASRRGRLSSALFPGVGPAVVRDSGEIDVHIVTHEHAGRGRRRRPRPGLGLPRRVLGWALAVAGQPLLALLLHELTDLSDLPAALMLFLALTVAVALVGGMLPAVVSALIGGSLANYAFTPPLYTLVVDRPTDAVAIGVLLAVAVSVSVVVDQAARRTAQAAQARNEADTLATLAGSVLTGSEAVPALLDQLCEMYGLDSAALLAREDAGWNGYAVSGRRPPSSPEEADSTVPIQPDLVLALRGRVLPARDLRVVTAVATQTGALIERDLLRAEAEANRHERERTALRTTLLAAVSHDLRTPLAGIKASVSGLRVDGVELSEQDRAELLAGIEESADQLNALVDNLLDMGRLDSGAVTARRDRVALDEVVPRAVAGIPADRVRIDVPETLPLLVADAGLLERAVANVVENAVRHSPPDRPVVVTAGAVCGSVVLRVVDRGPGVPPEDREQMFTAFQRLGDRPLGHGVGLGLAVARGFTRANGGTLDAEDTPGGGLTMVFTFPVPPGDAAGSEAR</sequence>
<dbReference type="InterPro" id="IPR005467">
    <property type="entry name" value="His_kinase_dom"/>
</dbReference>
<evidence type="ECO:0000256" key="12">
    <source>
        <dbReference type="ARBA" id="ARBA00023012"/>
    </source>
</evidence>
<dbReference type="SUPFAM" id="SSF52402">
    <property type="entry name" value="Adenine nucleotide alpha hydrolases-like"/>
    <property type="match status" value="1"/>
</dbReference>
<evidence type="ECO:0000256" key="11">
    <source>
        <dbReference type="ARBA" id="ARBA00022989"/>
    </source>
</evidence>
<dbReference type="FunFam" id="3.40.50.300:FF:000483">
    <property type="entry name" value="Sensor histidine kinase KdpD"/>
    <property type="match status" value="1"/>
</dbReference>
<dbReference type="InterPro" id="IPR003594">
    <property type="entry name" value="HATPase_dom"/>
</dbReference>
<dbReference type="Gene3D" id="3.40.50.620">
    <property type="entry name" value="HUPs"/>
    <property type="match status" value="1"/>
</dbReference>
<organism evidence="17 18">
    <name type="scientific">Desertihabitans brevis</name>
    <dbReference type="NCBI Taxonomy" id="2268447"/>
    <lineage>
        <taxon>Bacteria</taxon>
        <taxon>Bacillati</taxon>
        <taxon>Actinomycetota</taxon>
        <taxon>Actinomycetes</taxon>
        <taxon>Propionibacteriales</taxon>
        <taxon>Propionibacteriaceae</taxon>
        <taxon>Desertihabitans</taxon>
    </lineage>
</organism>
<dbReference type="Gene3D" id="1.20.120.620">
    <property type="entry name" value="Backbone structure of the membrane domain of e. Coli histidine kinase receptor kdpd"/>
    <property type="match status" value="1"/>
</dbReference>
<keyword evidence="12" id="KW-0902">Two-component regulatory system</keyword>
<evidence type="ECO:0000256" key="9">
    <source>
        <dbReference type="ARBA" id="ARBA00022777"/>
    </source>
</evidence>
<dbReference type="InterPro" id="IPR036890">
    <property type="entry name" value="HATPase_C_sf"/>
</dbReference>
<reference evidence="17 18" key="1">
    <citation type="submission" date="2018-07" db="EMBL/GenBank/DDBJ databases">
        <title>Desertimonas flava gen. nov. sp. nov.</title>
        <authorList>
            <person name="Liu S."/>
        </authorList>
    </citation>
    <scope>NUCLEOTIDE SEQUENCE [LARGE SCALE GENOMIC DNA]</scope>
    <source>
        <strain evidence="17 18">16Sb5-5</strain>
    </source>
</reference>
<dbReference type="InterPro" id="IPR014729">
    <property type="entry name" value="Rossmann-like_a/b/a_fold"/>
</dbReference>
<dbReference type="SMART" id="SM00387">
    <property type="entry name" value="HATPase_c"/>
    <property type="match status" value="1"/>
</dbReference>
<evidence type="ECO:0000256" key="6">
    <source>
        <dbReference type="ARBA" id="ARBA00022679"/>
    </source>
</evidence>
<dbReference type="AlphaFoldDB" id="A0A367YV48"/>
<dbReference type="RefSeq" id="WP_114126388.1">
    <property type="nucleotide sequence ID" value="NZ_QOUI01000005.1"/>
</dbReference>
<dbReference type="Proteomes" id="UP000252770">
    <property type="component" value="Unassembled WGS sequence"/>
</dbReference>
<dbReference type="Gene3D" id="3.30.565.10">
    <property type="entry name" value="Histidine kinase-like ATPase, C-terminal domain"/>
    <property type="match status" value="1"/>
</dbReference>
<dbReference type="Pfam" id="PF02518">
    <property type="entry name" value="HATPase_c"/>
    <property type="match status" value="1"/>
</dbReference>
<dbReference type="SUPFAM" id="SSF47384">
    <property type="entry name" value="Homodimeric domain of signal transducing histidine kinase"/>
    <property type="match status" value="1"/>
</dbReference>
<dbReference type="Pfam" id="PF00512">
    <property type="entry name" value="HisKA"/>
    <property type="match status" value="1"/>
</dbReference>
<dbReference type="InterPro" id="IPR003661">
    <property type="entry name" value="HisK_dim/P_dom"/>
</dbReference>
<evidence type="ECO:0000256" key="13">
    <source>
        <dbReference type="ARBA" id="ARBA00023136"/>
    </source>
</evidence>
<dbReference type="InterPro" id="IPR052023">
    <property type="entry name" value="Histidine_kinase_KdpD"/>
</dbReference>
<keyword evidence="5" id="KW-0597">Phosphoprotein</keyword>
<dbReference type="InterPro" id="IPR006016">
    <property type="entry name" value="UspA"/>
</dbReference>
<evidence type="ECO:0000256" key="8">
    <source>
        <dbReference type="ARBA" id="ARBA00022741"/>
    </source>
</evidence>
<evidence type="ECO:0000256" key="1">
    <source>
        <dbReference type="ARBA" id="ARBA00000085"/>
    </source>
</evidence>
<keyword evidence="7 15" id="KW-0812">Transmembrane</keyword>
<gene>
    <name evidence="17" type="ORF">DT076_09200</name>
</gene>
<keyword evidence="11 15" id="KW-1133">Transmembrane helix</keyword>
<dbReference type="CDD" id="cd00082">
    <property type="entry name" value="HisKA"/>
    <property type="match status" value="1"/>
</dbReference>
<evidence type="ECO:0000256" key="4">
    <source>
        <dbReference type="ARBA" id="ARBA00012438"/>
    </source>
</evidence>
<dbReference type="GO" id="GO:0005524">
    <property type="term" value="F:ATP binding"/>
    <property type="evidence" value="ECO:0007669"/>
    <property type="project" value="UniProtKB-KW"/>
</dbReference>
<keyword evidence="8" id="KW-0547">Nucleotide-binding</keyword>
<feature type="domain" description="Histidine kinase" evidence="16">
    <location>
        <begin position="616"/>
        <end position="827"/>
    </location>
</feature>
<dbReference type="CDD" id="cd00075">
    <property type="entry name" value="HATPase"/>
    <property type="match status" value="1"/>
</dbReference>
<keyword evidence="9 17" id="KW-0418">Kinase</keyword>
<keyword evidence="14" id="KW-0175">Coiled coil</keyword>
<evidence type="ECO:0000256" key="3">
    <source>
        <dbReference type="ARBA" id="ARBA00004236"/>
    </source>
</evidence>
<comment type="caution">
    <text evidence="17">The sequence shown here is derived from an EMBL/GenBank/DDBJ whole genome shotgun (WGS) entry which is preliminary data.</text>
</comment>
<feature type="coiled-coil region" evidence="14">
    <location>
        <begin position="585"/>
        <end position="612"/>
    </location>
</feature>
<evidence type="ECO:0000259" key="16">
    <source>
        <dbReference type="PROSITE" id="PS50109"/>
    </source>
</evidence>
<dbReference type="Pfam" id="PF02702">
    <property type="entry name" value="KdpD"/>
    <property type="match status" value="1"/>
</dbReference>
<evidence type="ECO:0000313" key="18">
    <source>
        <dbReference type="Proteomes" id="UP000252770"/>
    </source>
</evidence>
<feature type="transmembrane region" description="Helical" evidence="15">
    <location>
        <begin position="377"/>
        <end position="394"/>
    </location>
</feature>
<evidence type="ECO:0000256" key="15">
    <source>
        <dbReference type="SAM" id="Phobius"/>
    </source>
</evidence>
<evidence type="ECO:0000256" key="10">
    <source>
        <dbReference type="ARBA" id="ARBA00022840"/>
    </source>
</evidence>
<accession>A0A367YV48</accession>
<dbReference type="InterPro" id="IPR025201">
    <property type="entry name" value="KdpD_TM"/>
</dbReference>
<dbReference type="InterPro" id="IPR036097">
    <property type="entry name" value="HisK_dim/P_sf"/>
</dbReference>
<dbReference type="PROSITE" id="PS50109">
    <property type="entry name" value="HIS_KIN"/>
    <property type="match status" value="1"/>
</dbReference>
<dbReference type="SMART" id="SM00388">
    <property type="entry name" value="HisKA"/>
    <property type="match status" value="1"/>
</dbReference>
<dbReference type="GO" id="GO:0000155">
    <property type="term" value="F:phosphorelay sensor kinase activity"/>
    <property type="evidence" value="ECO:0007669"/>
    <property type="project" value="InterPro"/>
</dbReference>
<proteinExistence type="predicted"/>
<protein>
    <recommendedName>
        <fullName evidence="4">histidine kinase</fullName>
        <ecNumber evidence="4">2.7.13.3</ecNumber>
    </recommendedName>
</protein>
<dbReference type="EC" id="2.7.13.3" evidence="4"/>
<dbReference type="GO" id="GO:0005886">
    <property type="term" value="C:plasma membrane"/>
    <property type="evidence" value="ECO:0007669"/>
    <property type="project" value="UniProtKB-SubCell"/>
</dbReference>
<dbReference type="InterPro" id="IPR038318">
    <property type="entry name" value="KdpD_sf"/>
</dbReference>
<evidence type="ECO:0000256" key="14">
    <source>
        <dbReference type="SAM" id="Coils"/>
    </source>
</evidence>
<dbReference type="SUPFAM" id="SSF55874">
    <property type="entry name" value="ATPase domain of HSP90 chaperone/DNA topoisomerase II/histidine kinase"/>
    <property type="match status" value="1"/>
</dbReference>
<keyword evidence="10" id="KW-0067">ATP-binding</keyword>
<dbReference type="PANTHER" id="PTHR45569">
    <property type="entry name" value="SENSOR PROTEIN KDPD"/>
    <property type="match status" value="1"/>
</dbReference>
<keyword evidence="13 15" id="KW-0472">Membrane</keyword>
<comment type="catalytic activity">
    <reaction evidence="1">
        <text>ATP + protein L-histidine = ADP + protein N-phospho-L-histidine.</text>
        <dbReference type="EC" id="2.7.13.3"/>
    </reaction>
</comment>
<dbReference type="InterPro" id="IPR004358">
    <property type="entry name" value="Sig_transdc_His_kin-like_C"/>
</dbReference>
<evidence type="ECO:0000256" key="7">
    <source>
        <dbReference type="ARBA" id="ARBA00022692"/>
    </source>
</evidence>
<comment type="subcellular location">
    <subcellularLocation>
        <location evidence="3">Cell membrane</location>
    </subcellularLocation>
    <subcellularLocation>
        <location evidence="2">Membrane</location>
        <topology evidence="2">Multi-pass membrane protein</topology>
    </subcellularLocation>
</comment>
<evidence type="ECO:0000256" key="2">
    <source>
        <dbReference type="ARBA" id="ARBA00004141"/>
    </source>
</evidence>
<feature type="transmembrane region" description="Helical" evidence="15">
    <location>
        <begin position="406"/>
        <end position="436"/>
    </location>
</feature>
<dbReference type="Gene3D" id="1.10.287.130">
    <property type="match status" value="1"/>
</dbReference>
<dbReference type="InterPro" id="IPR027417">
    <property type="entry name" value="P-loop_NTPase"/>
</dbReference>
<dbReference type="EMBL" id="QOUI01000005">
    <property type="protein sequence ID" value="RCK69627.1"/>
    <property type="molecule type" value="Genomic_DNA"/>
</dbReference>
<name>A0A367YV48_9ACTN</name>
<dbReference type="InterPro" id="IPR003852">
    <property type="entry name" value="Sig_transdc_His_kinase_KdpD_N"/>
</dbReference>
<dbReference type="PANTHER" id="PTHR45569:SF1">
    <property type="entry name" value="SENSOR PROTEIN KDPD"/>
    <property type="match status" value="1"/>
</dbReference>
<dbReference type="Pfam" id="PF00582">
    <property type="entry name" value="Usp"/>
    <property type="match status" value="1"/>
</dbReference>
<feature type="transmembrane region" description="Helical" evidence="15">
    <location>
        <begin position="456"/>
        <end position="473"/>
    </location>
</feature>